<evidence type="ECO:0000256" key="1">
    <source>
        <dbReference type="SAM" id="MobiDB-lite"/>
    </source>
</evidence>
<gene>
    <name evidence="3" type="ORF">PPSIR1_09186</name>
</gene>
<feature type="compositionally biased region" description="Acidic residues" evidence="1">
    <location>
        <begin position="39"/>
        <end position="55"/>
    </location>
</feature>
<proteinExistence type="predicted"/>
<reference evidence="3 4" key="1">
    <citation type="submission" date="2007-06" db="EMBL/GenBank/DDBJ databases">
        <authorList>
            <person name="Shimkets L."/>
            <person name="Ferriera S."/>
            <person name="Johnson J."/>
            <person name="Kravitz S."/>
            <person name="Beeson K."/>
            <person name="Sutton G."/>
            <person name="Rogers Y.-H."/>
            <person name="Friedman R."/>
            <person name="Frazier M."/>
            <person name="Venter J.C."/>
        </authorList>
    </citation>
    <scope>NUCLEOTIDE SEQUENCE [LARGE SCALE GENOMIC DNA]</scope>
    <source>
        <strain evidence="3 4">SIR-1</strain>
    </source>
</reference>
<dbReference type="EMBL" id="ABCS01000032">
    <property type="protein sequence ID" value="EDM78342.1"/>
    <property type="molecule type" value="Genomic_DNA"/>
</dbReference>
<name>A6G766_9BACT</name>
<evidence type="ECO:0000256" key="2">
    <source>
        <dbReference type="SAM" id="SignalP"/>
    </source>
</evidence>
<dbReference type="PROSITE" id="PS51257">
    <property type="entry name" value="PROKAR_LIPOPROTEIN"/>
    <property type="match status" value="1"/>
</dbReference>
<organism evidence="3 4">
    <name type="scientific">Plesiocystis pacifica SIR-1</name>
    <dbReference type="NCBI Taxonomy" id="391625"/>
    <lineage>
        <taxon>Bacteria</taxon>
        <taxon>Pseudomonadati</taxon>
        <taxon>Myxococcota</taxon>
        <taxon>Polyangia</taxon>
        <taxon>Nannocystales</taxon>
        <taxon>Nannocystaceae</taxon>
        <taxon>Plesiocystis</taxon>
    </lineage>
</organism>
<feature type="chain" id="PRO_5002697498" description="Lipoprotein" evidence="2">
    <location>
        <begin position="23"/>
        <end position="291"/>
    </location>
</feature>
<feature type="region of interest" description="Disordered" evidence="1">
    <location>
        <begin position="28"/>
        <end position="106"/>
    </location>
</feature>
<keyword evidence="2" id="KW-0732">Signal</keyword>
<dbReference type="RefSeq" id="WP_006972561.1">
    <property type="nucleotide sequence ID" value="NZ_ABCS01000032.1"/>
</dbReference>
<comment type="caution">
    <text evidence="3">The sequence shown here is derived from an EMBL/GenBank/DDBJ whole genome shotgun (WGS) entry which is preliminary data.</text>
</comment>
<sequence>MDWTMGKLFSAPCLVASLLAVAALGCGDDAVTPVPKDDDVGEDESDSSGETDTTESDSTGTESETDTSESDSTESESTESETDTTEPETDTSESETGSETGSEPESCALPVVDIAFSLVGAASPVDSCEDYSFAGQHFGGNLGGTYNLDGCPCGASCVLPDPYTLTLDLPDPAMLPVLDACPTVHLRRDPDSCEPTSVTVETQQGEVLFVASREPFAAVDFPALAVTPVNATDCEGFTQHALEVMHGDAIELVSQGEEATLPSENGQWVVQNYAAQDSAGEGNYDWAALLD</sequence>
<keyword evidence="4" id="KW-1185">Reference proteome</keyword>
<evidence type="ECO:0008006" key="5">
    <source>
        <dbReference type="Google" id="ProtNLM"/>
    </source>
</evidence>
<evidence type="ECO:0000313" key="3">
    <source>
        <dbReference type="EMBL" id="EDM78342.1"/>
    </source>
</evidence>
<accession>A6G766</accession>
<evidence type="ECO:0000313" key="4">
    <source>
        <dbReference type="Proteomes" id="UP000005801"/>
    </source>
</evidence>
<feature type="signal peptide" evidence="2">
    <location>
        <begin position="1"/>
        <end position="22"/>
    </location>
</feature>
<feature type="compositionally biased region" description="Low complexity" evidence="1">
    <location>
        <begin position="94"/>
        <end position="106"/>
    </location>
</feature>
<protein>
    <recommendedName>
        <fullName evidence="5">Lipoprotein</fullName>
    </recommendedName>
</protein>
<dbReference type="AlphaFoldDB" id="A6G766"/>
<dbReference type="STRING" id="391625.PPSIR1_09186"/>
<dbReference type="Proteomes" id="UP000005801">
    <property type="component" value="Unassembled WGS sequence"/>
</dbReference>
<feature type="compositionally biased region" description="Acidic residues" evidence="1">
    <location>
        <begin position="63"/>
        <end position="93"/>
    </location>
</feature>